<evidence type="ECO:0000313" key="2">
    <source>
        <dbReference type="EMBL" id="KAE9967821.1"/>
    </source>
</evidence>
<evidence type="ECO:0000256" key="1">
    <source>
        <dbReference type="SAM" id="MobiDB-lite"/>
    </source>
</evidence>
<reference evidence="2 3" key="1">
    <citation type="submission" date="2018-12" db="EMBL/GenBank/DDBJ databases">
        <title>Venturia inaequalis Genome Resource.</title>
        <authorList>
            <person name="Lichtner F.J."/>
        </authorList>
    </citation>
    <scope>NUCLEOTIDE SEQUENCE [LARGE SCALE GENOMIC DNA]</scope>
    <source>
        <strain evidence="2 3">120213</strain>
    </source>
</reference>
<evidence type="ECO:0000313" key="3">
    <source>
        <dbReference type="Proteomes" id="UP000447873"/>
    </source>
</evidence>
<feature type="compositionally biased region" description="Basic and acidic residues" evidence="1">
    <location>
        <begin position="600"/>
        <end position="618"/>
    </location>
</feature>
<protein>
    <submittedName>
        <fullName evidence="2">Uncharacterized protein</fullName>
    </submittedName>
</protein>
<organism evidence="2 3">
    <name type="scientific">Venturia inaequalis</name>
    <name type="common">Apple scab fungus</name>
    <dbReference type="NCBI Taxonomy" id="5025"/>
    <lineage>
        <taxon>Eukaryota</taxon>
        <taxon>Fungi</taxon>
        <taxon>Dikarya</taxon>
        <taxon>Ascomycota</taxon>
        <taxon>Pezizomycotina</taxon>
        <taxon>Dothideomycetes</taxon>
        <taxon>Pleosporomycetidae</taxon>
        <taxon>Venturiales</taxon>
        <taxon>Venturiaceae</taxon>
        <taxon>Venturia</taxon>
    </lineage>
</organism>
<gene>
    <name evidence="2" type="ORF">EG328_007956</name>
</gene>
<dbReference type="InterPro" id="IPR011993">
    <property type="entry name" value="PH-like_dom_sf"/>
</dbReference>
<feature type="region of interest" description="Disordered" evidence="1">
    <location>
        <begin position="958"/>
        <end position="979"/>
    </location>
</feature>
<feature type="compositionally biased region" description="Basic and acidic residues" evidence="1">
    <location>
        <begin position="254"/>
        <end position="274"/>
    </location>
</feature>
<feature type="region of interest" description="Disordered" evidence="1">
    <location>
        <begin position="751"/>
        <end position="794"/>
    </location>
</feature>
<feature type="compositionally biased region" description="Polar residues" evidence="1">
    <location>
        <begin position="849"/>
        <end position="861"/>
    </location>
</feature>
<feature type="compositionally biased region" description="Basic and acidic residues" evidence="1">
    <location>
        <begin position="168"/>
        <end position="246"/>
    </location>
</feature>
<feature type="compositionally biased region" description="Basic and acidic residues" evidence="1">
    <location>
        <begin position="81"/>
        <end position="91"/>
    </location>
</feature>
<dbReference type="EMBL" id="WNWS01000437">
    <property type="protein sequence ID" value="KAE9967821.1"/>
    <property type="molecule type" value="Genomic_DNA"/>
</dbReference>
<feature type="compositionally biased region" description="Polar residues" evidence="1">
    <location>
        <begin position="688"/>
        <end position="699"/>
    </location>
</feature>
<accession>A0A8H3UE74</accession>
<feature type="compositionally biased region" description="Polar residues" evidence="1">
    <location>
        <begin position="24"/>
        <end position="37"/>
    </location>
</feature>
<feature type="region of interest" description="Disordered" evidence="1">
    <location>
        <begin position="1"/>
        <end position="336"/>
    </location>
</feature>
<name>A0A8H3UE74_VENIN</name>
<dbReference type="Proteomes" id="UP000447873">
    <property type="component" value="Unassembled WGS sequence"/>
</dbReference>
<feature type="compositionally biased region" description="Low complexity" evidence="1">
    <location>
        <begin position="282"/>
        <end position="294"/>
    </location>
</feature>
<feature type="compositionally biased region" description="Polar residues" evidence="1">
    <location>
        <begin position="751"/>
        <end position="772"/>
    </location>
</feature>
<feature type="region of interest" description="Disordered" evidence="1">
    <location>
        <begin position="644"/>
        <end position="737"/>
    </location>
</feature>
<dbReference type="Gene3D" id="2.30.29.30">
    <property type="entry name" value="Pleckstrin-homology domain (PH domain)/Phosphotyrosine-binding domain (PTB)"/>
    <property type="match status" value="1"/>
</dbReference>
<dbReference type="PANTHER" id="PTHR38700">
    <property type="entry name" value="YALI0E22418P"/>
    <property type="match status" value="1"/>
</dbReference>
<proteinExistence type="predicted"/>
<feature type="compositionally biased region" description="Polar residues" evidence="1">
    <location>
        <begin position="958"/>
        <end position="975"/>
    </location>
</feature>
<comment type="caution">
    <text evidence="2">The sequence shown here is derived from an EMBL/GenBank/DDBJ whole genome shotgun (WGS) entry which is preliminary data.</text>
</comment>
<dbReference type="AlphaFoldDB" id="A0A8H3UE74"/>
<sequence>MASDGLNPLPSEGRLPSRYKSVRRTVSSESQSAASTPPSVPTIPQAIPENGQSNGLQRSRSRYHRAASVAQSAQPSPPNRTRAERPRREPVPDLPSQAIPQVPTTERTRPTTANAQRVQTSFSKGEGSGNSSSRTPKRATTSSRNQEHGRKRDEMAGLTEGESILAKEQARYDKIKAQQRADRDAKHKAAEMERMRLQRDQDERDRIAREAEEEEQRRRDDIANEQRRVREEAEAKRREDREDSERRKKLRRLKKEDISRPRPVDTRKPTRQEYDASPPLETPHTISSPTSSSHAVPKLGGLFKRRHHDSPSPPKSSENIRPKTSHASPPKFSGLLNSAKKSTTAEMPMIKPGGKGIVPLTDAPISASNHGERRVKIQCGKKFIDLPFTSTTSALQLIRSTATVMSECPDPRTSVMYESFTKCGVQRPLRMYEPVRNVINSWDSDAQHSLMIVPSDAGLNNELYKDFAPKERPETQSWWLYYSPKANKWDKRLVTLREDGQIIMAKNEAGKDANNICHLTDFETYTPTQDWKKRVVRPPKKYCYCVKSQQKSSMFEELTNFIHYFCSNDKQVADSFFSTIQSWRSWYIYNVMGEGQVSKGEQKEVKTGTLKDKSDEPQVARTGNRDSYYALGTFNTLGLDFQGFAKETPGERPNPKRRSHSFSGDYDRPLATLGMLPGMPSAQEHSRSQNTRQPSVSQKGRNHPPVAYKGAHDGSQSNHRTKPSWNSQQSGEAAFNPHGLLGQTYEERQQALQASDNANTSGLNRSASQRSNRTMHRRNSIDGGSIRHGPKPKPLIDLTPQYREPPQHFRKGKGFKPEHVPDGGLVDAIPDNIETPIQLPGANEWKARPTTSSGIQRNATVSGGHHRSRSVKGRRDDTTERDVAFTGLIAKSGPGSSKRTALICRRHVVAYEVERWWQAGGFSQYPKKRRGWLRKALHLLRGGKKHDSDIHVDHTVTLDGSTDQNLPHATSQSDWNPPDGWIPSPLPPIKASIHPQRALEAINRRHLAMNRTYSEEMVYMNQYRHDNMPVTPGNANAYVGDGSLASGAFMGPVHPGRSFVPVEPFKRPMSWGKDTEESRGSIDGRK</sequence>
<dbReference type="PANTHER" id="PTHR38700:SF1">
    <property type="entry name" value="PH DOMAIN-CONTAINING PROTEIN"/>
    <property type="match status" value="1"/>
</dbReference>
<feature type="region of interest" description="Disordered" evidence="1">
    <location>
        <begin position="598"/>
        <end position="624"/>
    </location>
</feature>
<feature type="region of interest" description="Disordered" evidence="1">
    <location>
        <begin position="843"/>
        <end position="878"/>
    </location>
</feature>
<feature type="compositionally biased region" description="Polar residues" evidence="1">
    <location>
        <begin position="714"/>
        <end position="731"/>
    </location>
</feature>
<feature type="compositionally biased region" description="Polar residues" evidence="1">
    <location>
        <begin position="98"/>
        <end position="144"/>
    </location>
</feature>
<dbReference type="SUPFAM" id="SSF50729">
    <property type="entry name" value="PH domain-like"/>
    <property type="match status" value="1"/>
</dbReference>
<feature type="compositionally biased region" description="Basic and acidic residues" evidence="1">
    <location>
        <begin position="145"/>
        <end position="155"/>
    </location>
</feature>